<keyword evidence="3 7" id="KW-0805">Transcription regulation</keyword>
<dbReference type="InterPro" id="IPR024943">
    <property type="entry name" value="Enhancer_polycomb"/>
</dbReference>
<dbReference type="GO" id="GO:0005634">
    <property type="term" value="C:nucleus"/>
    <property type="evidence" value="ECO:0007669"/>
    <property type="project" value="UniProtKB-SubCell"/>
</dbReference>
<dbReference type="OrthoDB" id="435275at2759"/>
<dbReference type="PANTHER" id="PTHR14898">
    <property type="entry name" value="ENHANCER OF POLYCOMB"/>
    <property type="match status" value="1"/>
</dbReference>
<dbReference type="GO" id="GO:0006357">
    <property type="term" value="P:regulation of transcription by RNA polymerase II"/>
    <property type="evidence" value="ECO:0007669"/>
    <property type="project" value="InterPro"/>
</dbReference>
<dbReference type="InterPro" id="IPR019542">
    <property type="entry name" value="Enhancer_polycomb-like_N"/>
</dbReference>
<keyword evidence="11" id="KW-1185">Reference proteome</keyword>
<organism evidence="10 11">
    <name type="scientific">Cylindrodendrum hubeiense</name>
    <dbReference type="NCBI Taxonomy" id="595255"/>
    <lineage>
        <taxon>Eukaryota</taxon>
        <taxon>Fungi</taxon>
        <taxon>Dikarya</taxon>
        <taxon>Ascomycota</taxon>
        <taxon>Pezizomycotina</taxon>
        <taxon>Sordariomycetes</taxon>
        <taxon>Hypocreomycetidae</taxon>
        <taxon>Hypocreales</taxon>
        <taxon>Nectriaceae</taxon>
        <taxon>Cylindrodendrum</taxon>
    </lineage>
</organism>
<comment type="subcellular location">
    <subcellularLocation>
        <location evidence="1 7">Nucleus</location>
    </subcellularLocation>
</comment>
<feature type="domain" description="Enhancer of polycomb-like N-terminal" evidence="9">
    <location>
        <begin position="7"/>
        <end position="146"/>
    </location>
</feature>
<keyword evidence="5 7" id="KW-0539">Nucleus</keyword>
<dbReference type="Proteomes" id="UP000722485">
    <property type="component" value="Unassembled WGS sequence"/>
</dbReference>
<reference evidence="10" key="1">
    <citation type="submission" date="2020-03" db="EMBL/GenBank/DDBJ databases">
        <title>Draft Genome Sequence of Cylindrodendrum hubeiense.</title>
        <authorList>
            <person name="Buettner E."/>
            <person name="Kellner H."/>
        </authorList>
    </citation>
    <scope>NUCLEOTIDE SEQUENCE</scope>
    <source>
        <strain evidence="10">IHI 201604</strain>
    </source>
</reference>
<evidence type="ECO:0000256" key="5">
    <source>
        <dbReference type="ARBA" id="ARBA00023242"/>
    </source>
</evidence>
<comment type="similarity">
    <text evidence="2 7">Belongs to the enhancer of polycomb family.</text>
</comment>
<evidence type="ECO:0000313" key="10">
    <source>
        <dbReference type="EMBL" id="KAF7534117.1"/>
    </source>
</evidence>
<feature type="region of interest" description="Disordered" evidence="8">
    <location>
        <begin position="305"/>
        <end position="330"/>
    </location>
</feature>
<evidence type="ECO:0000256" key="8">
    <source>
        <dbReference type="SAM" id="MobiDB-lite"/>
    </source>
</evidence>
<evidence type="ECO:0000256" key="2">
    <source>
        <dbReference type="ARBA" id="ARBA00008035"/>
    </source>
</evidence>
<feature type="region of interest" description="Disordered" evidence="8">
    <location>
        <begin position="475"/>
        <end position="497"/>
    </location>
</feature>
<comment type="function">
    <text evidence="6">Component of the NuA4 histone acetyltransferase complex which is involved in transcriptional activation of selected genes principally by acetylation of nucleosomal histone H4 and H2A. The NuA4 complex is also involved in DNA repair. Involved in gene silencing by neighboring heterochromatin, blockage of the silencing spreading along the chromosome, and required for cell cycle progression through G2/M.</text>
</comment>
<keyword evidence="4 7" id="KW-0804">Transcription</keyword>
<gene>
    <name evidence="10" type="ORF">G7Z17_g13408</name>
</gene>
<evidence type="ECO:0000256" key="7">
    <source>
        <dbReference type="RuleBase" id="RU361124"/>
    </source>
</evidence>
<dbReference type="AlphaFoldDB" id="A0A9P5GYZ7"/>
<dbReference type="GO" id="GO:0035267">
    <property type="term" value="C:NuA4 histone acetyltransferase complex"/>
    <property type="evidence" value="ECO:0007669"/>
    <property type="project" value="InterPro"/>
</dbReference>
<accession>A0A9P5GYZ7</accession>
<proteinExistence type="inferred from homology"/>
<feature type="compositionally biased region" description="Basic and acidic residues" evidence="8">
    <location>
        <begin position="477"/>
        <end position="490"/>
    </location>
</feature>
<evidence type="ECO:0000256" key="3">
    <source>
        <dbReference type="ARBA" id="ARBA00023015"/>
    </source>
</evidence>
<evidence type="ECO:0000256" key="1">
    <source>
        <dbReference type="ARBA" id="ARBA00004123"/>
    </source>
</evidence>
<dbReference type="Pfam" id="PF10513">
    <property type="entry name" value="EPL1"/>
    <property type="match status" value="1"/>
</dbReference>
<name>A0A9P5GYZ7_9HYPO</name>
<protein>
    <recommendedName>
        <fullName evidence="7">Enhancer of polycomb-like protein</fullName>
    </recommendedName>
</protein>
<comment type="caution">
    <text evidence="10">The sequence shown here is derived from an EMBL/GenBank/DDBJ whole genome shotgun (WGS) entry which is preliminary data.</text>
</comment>
<evidence type="ECO:0000259" key="9">
    <source>
        <dbReference type="Pfam" id="PF10513"/>
    </source>
</evidence>
<evidence type="ECO:0000256" key="6">
    <source>
        <dbReference type="ARBA" id="ARBA00025513"/>
    </source>
</evidence>
<evidence type="ECO:0000256" key="4">
    <source>
        <dbReference type="ARBA" id="ARBA00023163"/>
    </source>
</evidence>
<evidence type="ECO:0000313" key="11">
    <source>
        <dbReference type="Proteomes" id="UP000722485"/>
    </source>
</evidence>
<dbReference type="EMBL" id="JAANBB010000787">
    <property type="protein sequence ID" value="KAF7534117.1"/>
    <property type="molecule type" value="Genomic_DNA"/>
</dbReference>
<sequence length="595" mass="67043">MSSRKVRVKKLSVKTTLPVLREDQIDPSEYEALTTENQIATGVEQAEENEYHLQTILKEAGTSNDQEIPVPPPTESNINYNEVYAVPFHKPSSYIRFSQTVEECITCLYDMTTEDDEYLKEYNSKPPAAGALSEDDFERIMEVFEDTAAEQTPFASVDNTVVAYDMMVPALNHLGSPSILQHAKPVYEYWKSSRQAAGNKPLHPTLKFETHQETDDTDPFVCFRRREARQTRKTRARDNKIAETLKKLRRELEDGRQLVLMSYEREMLKRELLTMDRAVFEERARLKDVKLRLGIKGEDEDLINQKPQKRKVAEAPVVPRPSGPHVRAPVRSDGRTLEADLVSLADKLAEKENELRLDIEMKVQNHRKWNQNHIDLTRDPLSPVKDQGTELKFRPAKTQYLMTPPASTSSEMDVDEYSPDAMQVDKLVDKQDHPVFQFTAGAASEPPKSNQPAFRRRIGRLNRLWIDRRGMVTPPRAEGEGYSDRWRYDSDSEDDEPPVYEVDPFDTRALKFRATIPLNPYMFRGRPAVPPEAVNAAQGGGRVLPPAATATAVTTAAQAQAQAAAHAQAHAIAQAHVQMKAQAAAQAKASAAASG</sequence>